<feature type="compositionally biased region" description="Gly residues" evidence="1">
    <location>
        <begin position="480"/>
        <end position="499"/>
    </location>
</feature>
<dbReference type="EMBL" id="JACMSF010000008">
    <property type="protein sequence ID" value="MBC2902083.1"/>
    <property type="molecule type" value="Genomic_DNA"/>
</dbReference>
<evidence type="ECO:0000313" key="4">
    <source>
        <dbReference type="Proteomes" id="UP000584670"/>
    </source>
</evidence>
<organism evidence="3 4">
    <name type="scientific">Streptomyces cupreus</name>
    <dbReference type="NCBI Taxonomy" id="2759956"/>
    <lineage>
        <taxon>Bacteria</taxon>
        <taxon>Bacillati</taxon>
        <taxon>Actinomycetota</taxon>
        <taxon>Actinomycetes</taxon>
        <taxon>Kitasatosporales</taxon>
        <taxon>Streptomycetaceae</taxon>
        <taxon>Streptomyces</taxon>
    </lineage>
</organism>
<sequence length="499" mass="54918">MAGRVLPLLPQYRKDGVTRRICATAHLHDELARDIDRDLTGDRLTAIGLTLGINFVAVARHARVAVRRRKVLDRQLAALGALFIASLLIALWSLIAGHGSLVLVAVYGALGVLAVTWGLVHHAQARAREAAQRVFHGAEKPETLAPPVEQDAEARLNELKRSNVLPYADETALVNPFVGSGKRLQEREVIWGPIDVSEPAEGPGGAKLPIADFDAIDLHTYVARQMESISGLDGLRTRNRLYVLGSNAYLLPELVPDRTRRPNPHVPKQLVQAGLQQPGAGMRTHLCLERVGEGGRLIVSMYLRAILAKPSLSWEVAAYAIPPLEARFHEVDTLPLARFDRWWSLVKYATAHTWSELSGAPGRMMERSRWLYDNERTLRKQRRKIKNQHIIVDYGAATSLRERYGDWDQAGYAERMDALDYLVRLQQGVLTATERFLKDHNVDTSSFDNAQKIITQNYHVNNVNGPAIFGAGGTQHNNGPQGGGPQGSGGGGGTPPAKP</sequence>
<gene>
    <name evidence="3" type="ORF">H4N64_10765</name>
</gene>
<reference evidence="3 4" key="1">
    <citation type="submission" date="2020-08" db="EMBL/GenBank/DDBJ databases">
        <title>Streptomyces sp. PSKA01 genome sequencing and assembly.</title>
        <authorList>
            <person name="Mandal S."/>
            <person name="Maiti P.K."/>
            <person name="Das P."/>
        </authorList>
    </citation>
    <scope>NUCLEOTIDE SEQUENCE [LARGE SCALE GENOMIC DNA]</scope>
    <source>
        <strain evidence="3 4">PSKA01</strain>
    </source>
</reference>
<comment type="caution">
    <text evidence="3">The sequence shown here is derived from an EMBL/GenBank/DDBJ whole genome shotgun (WGS) entry which is preliminary data.</text>
</comment>
<feature type="transmembrane region" description="Helical" evidence="2">
    <location>
        <begin position="101"/>
        <end position="120"/>
    </location>
</feature>
<evidence type="ECO:0000256" key="1">
    <source>
        <dbReference type="SAM" id="MobiDB-lite"/>
    </source>
</evidence>
<proteinExistence type="predicted"/>
<protein>
    <recommendedName>
        <fullName evidence="5">Aromatic ring-opening dioxygenase LigA</fullName>
    </recommendedName>
</protein>
<accession>A0A7X1J0P2</accession>
<keyword evidence="2" id="KW-1133">Transmembrane helix</keyword>
<keyword evidence="4" id="KW-1185">Reference proteome</keyword>
<feature type="transmembrane region" description="Helical" evidence="2">
    <location>
        <begin position="76"/>
        <end position="95"/>
    </location>
</feature>
<dbReference type="AlphaFoldDB" id="A0A7X1J0P2"/>
<keyword evidence="2" id="KW-0472">Membrane</keyword>
<dbReference type="Proteomes" id="UP000584670">
    <property type="component" value="Unassembled WGS sequence"/>
</dbReference>
<evidence type="ECO:0008006" key="5">
    <source>
        <dbReference type="Google" id="ProtNLM"/>
    </source>
</evidence>
<keyword evidence="2" id="KW-0812">Transmembrane</keyword>
<name>A0A7X1J0P2_9ACTN</name>
<feature type="region of interest" description="Disordered" evidence="1">
    <location>
        <begin position="467"/>
        <end position="499"/>
    </location>
</feature>
<evidence type="ECO:0000256" key="2">
    <source>
        <dbReference type="SAM" id="Phobius"/>
    </source>
</evidence>
<evidence type="ECO:0000313" key="3">
    <source>
        <dbReference type="EMBL" id="MBC2902083.1"/>
    </source>
</evidence>